<organism evidence="1 2">
    <name type="scientific">Methylobacterium platani</name>
    <dbReference type="NCBI Taxonomy" id="427683"/>
    <lineage>
        <taxon>Bacteria</taxon>
        <taxon>Pseudomonadati</taxon>
        <taxon>Pseudomonadota</taxon>
        <taxon>Alphaproteobacteria</taxon>
        <taxon>Hyphomicrobiales</taxon>
        <taxon>Methylobacteriaceae</taxon>
        <taxon>Methylobacterium</taxon>
    </lineage>
</organism>
<evidence type="ECO:0000313" key="2">
    <source>
        <dbReference type="Proteomes" id="UP000078316"/>
    </source>
</evidence>
<dbReference type="Proteomes" id="UP000078316">
    <property type="component" value="Unassembled WGS sequence"/>
</dbReference>
<evidence type="ECO:0000313" key="1">
    <source>
        <dbReference type="EMBL" id="OAS15887.1"/>
    </source>
</evidence>
<protein>
    <submittedName>
        <fullName evidence="1">Uncharacterized protein</fullName>
    </submittedName>
</protein>
<accession>A0A179RYC8</accession>
<dbReference type="EMBL" id="LWHQ01000077">
    <property type="protein sequence ID" value="OAS15887.1"/>
    <property type="molecule type" value="Genomic_DNA"/>
</dbReference>
<dbReference type="STRING" id="427683.A5481_29320"/>
<proteinExistence type="predicted"/>
<comment type="caution">
    <text evidence="1">The sequence shown here is derived from an EMBL/GenBank/DDBJ whole genome shotgun (WGS) entry which is preliminary data.</text>
</comment>
<dbReference type="OrthoDB" id="8002936at2"/>
<name>A0A179RYC8_9HYPH</name>
<dbReference type="AlphaFoldDB" id="A0A179RYC8"/>
<gene>
    <name evidence="1" type="ORF">A5481_29320</name>
</gene>
<sequence length="359" mass="39213">MTWPREGSRDIRDGLIVSQVPDICLTPQGAAMVPVPYTIWCRQADAAELADSIRQTDERTHARGSLVLRCYGDEPGIGGGIRSGTTGAECTPKTWSSSVFVEGREMVRHDDEWWMNHRNTYGKLIYTKDMEQAEVADPRAIVPLMDDGRRVGAVLPEATSFAGPASSVGAAGVVIQGGRIVIPPLINGARAGAVLIGGVLVKIFTGARTSRRPNECPCVVAPYRQMSKVCSKACIDGEAHHIMPDQVKRYGSRKEGIVGLKRIRGLAGYWDGMSICVRGQKETPGSEHWVAHQVDKEIEKLGNNHPDTPSFPKGTSPIREIRRVSEKQMIVARSKCAEQIKSGFDEELGNENPNMLGRT</sequence>
<reference evidence="1 2" key="1">
    <citation type="submission" date="2016-04" db="EMBL/GenBank/DDBJ databases">
        <authorList>
            <person name="Evans L.H."/>
            <person name="Alamgir A."/>
            <person name="Owens N."/>
            <person name="Weber N.D."/>
            <person name="Virtaneva K."/>
            <person name="Barbian K."/>
            <person name="Babar A."/>
            <person name="Rosenke K."/>
        </authorList>
    </citation>
    <scope>NUCLEOTIDE SEQUENCE [LARGE SCALE GENOMIC DNA]</scope>
    <source>
        <strain evidence="1 2">PMB02</strain>
    </source>
</reference>
<dbReference type="Pfam" id="PF13665">
    <property type="entry name" value="Tox-PAAR-like"/>
    <property type="match status" value="1"/>
</dbReference>
<dbReference type="RefSeq" id="WP_064504473.1">
    <property type="nucleotide sequence ID" value="NZ_LWHQ01000077.1"/>
</dbReference>